<protein>
    <submittedName>
        <fullName evidence="2">Uncharacterized protein</fullName>
    </submittedName>
</protein>
<organism evidence="2 3">
    <name type="scientific">Rhizodiscina lignyota</name>
    <dbReference type="NCBI Taxonomy" id="1504668"/>
    <lineage>
        <taxon>Eukaryota</taxon>
        <taxon>Fungi</taxon>
        <taxon>Dikarya</taxon>
        <taxon>Ascomycota</taxon>
        <taxon>Pezizomycotina</taxon>
        <taxon>Dothideomycetes</taxon>
        <taxon>Pleosporomycetidae</taxon>
        <taxon>Aulographales</taxon>
        <taxon>Rhizodiscinaceae</taxon>
        <taxon>Rhizodiscina</taxon>
    </lineage>
</organism>
<evidence type="ECO:0000256" key="1">
    <source>
        <dbReference type="SAM" id="MobiDB-lite"/>
    </source>
</evidence>
<sequence length="263" mass="28885">MAKQNQIPHYMRATKASAARSLHNPSSPPQPGPSKSGIDPKAASGSHSARRSPIMEAEFHTCEERRLMGLDPLVPRSNPKPKVHWPAKEVVKGVRVIPYTWLPEWNGGPSCMSAGTSNFRDRTNLTTPGTRGGIRANRCSSPRALGKDDASPGAGILLSHQCPRQCRVFRQEFTYGSAPVQTCSGSGSPPQHTLPASHFNLFWNSWDIMLTCQQIGFFTDTSGSFRHIFLLPGVLQVHLSARFFKILFGLRVPPEEVEAEDSS</sequence>
<feature type="compositionally biased region" description="Polar residues" evidence="1">
    <location>
        <begin position="116"/>
        <end position="129"/>
    </location>
</feature>
<evidence type="ECO:0000313" key="2">
    <source>
        <dbReference type="EMBL" id="KAF2095046.1"/>
    </source>
</evidence>
<gene>
    <name evidence="2" type="ORF">NA57DRAFT_59797</name>
</gene>
<feature type="region of interest" description="Disordered" evidence="1">
    <location>
        <begin position="116"/>
        <end position="147"/>
    </location>
</feature>
<keyword evidence="3" id="KW-1185">Reference proteome</keyword>
<name>A0A9P4I4L9_9PEZI</name>
<evidence type="ECO:0000313" key="3">
    <source>
        <dbReference type="Proteomes" id="UP000799772"/>
    </source>
</evidence>
<feature type="region of interest" description="Disordered" evidence="1">
    <location>
        <begin position="1"/>
        <end position="54"/>
    </location>
</feature>
<accession>A0A9P4I4L9</accession>
<dbReference type="AlphaFoldDB" id="A0A9P4I4L9"/>
<proteinExistence type="predicted"/>
<dbReference type="Proteomes" id="UP000799772">
    <property type="component" value="Unassembled WGS sequence"/>
</dbReference>
<reference evidence="2" key="1">
    <citation type="journal article" date="2020" name="Stud. Mycol.">
        <title>101 Dothideomycetes genomes: a test case for predicting lifestyles and emergence of pathogens.</title>
        <authorList>
            <person name="Haridas S."/>
            <person name="Albert R."/>
            <person name="Binder M."/>
            <person name="Bloem J."/>
            <person name="Labutti K."/>
            <person name="Salamov A."/>
            <person name="Andreopoulos B."/>
            <person name="Baker S."/>
            <person name="Barry K."/>
            <person name="Bills G."/>
            <person name="Bluhm B."/>
            <person name="Cannon C."/>
            <person name="Castanera R."/>
            <person name="Culley D."/>
            <person name="Daum C."/>
            <person name="Ezra D."/>
            <person name="Gonzalez J."/>
            <person name="Henrissat B."/>
            <person name="Kuo A."/>
            <person name="Liang C."/>
            <person name="Lipzen A."/>
            <person name="Lutzoni F."/>
            <person name="Magnuson J."/>
            <person name="Mondo S."/>
            <person name="Nolan M."/>
            <person name="Ohm R."/>
            <person name="Pangilinan J."/>
            <person name="Park H.-J."/>
            <person name="Ramirez L."/>
            <person name="Alfaro M."/>
            <person name="Sun H."/>
            <person name="Tritt A."/>
            <person name="Yoshinaga Y."/>
            <person name="Zwiers L.-H."/>
            <person name="Turgeon B."/>
            <person name="Goodwin S."/>
            <person name="Spatafora J."/>
            <person name="Crous P."/>
            <person name="Grigoriev I."/>
        </authorList>
    </citation>
    <scope>NUCLEOTIDE SEQUENCE</scope>
    <source>
        <strain evidence="2">CBS 133067</strain>
    </source>
</reference>
<dbReference type="EMBL" id="ML978132">
    <property type="protein sequence ID" value="KAF2095046.1"/>
    <property type="molecule type" value="Genomic_DNA"/>
</dbReference>
<comment type="caution">
    <text evidence="2">The sequence shown here is derived from an EMBL/GenBank/DDBJ whole genome shotgun (WGS) entry which is preliminary data.</text>
</comment>